<feature type="region of interest" description="Disordered" evidence="7">
    <location>
        <begin position="111"/>
        <end position="147"/>
    </location>
</feature>
<feature type="non-terminal residue" evidence="9">
    <location>
        <position position="1"/>
    </location>
</feature>
<dbReference type="Proteomes" id="UP000579685">
    <property type="component" value="Unassembled WGS sequence"/>
</dbReference>
<dbReference type="InterPro" id="IPR023082">
    <property type="entry name" value="Homeo_prospero_dom"/>
</dbReference>
<organism evidence="9 10">
    <name type="scientific">Phainopepla nitens</name>
    <name type="common">Phainopepla</name>
    <dbReference type="NCBI Taxonomy" id="161653"/>
    <lineage>
        <taxon>Eukaryota</taxon>
        <taxon>Metazoa</taxon>
        <taxon>Chordata</taxon>
        <taxon>Craniata</taxon>
        <taxon>Vertebrata</taxon>
        <taxon>Euteleostomi</taxon>
        <taxon>Archelosauria</taxon>
        <taxon>Archosauria</taxon>
        <taxon>Dinosauria</taxon>
        <taxon>Saurischia</taxon>
        <taxon>Theropoda</taxon>
        <taxon>Coelurosauria</taxon>
        <taxon>Aves</taxon>
        <taxon>Neognathae</taxon>
        <taxon>Neoaves</taxon>
        <taxon>Telluraves</taxon>
        <taxon>Australaves</taxon>
        <taxon>Passeriformes</taxon>
        <taxon>Bombycillidae</taxon>
        <taxon>Phainopepla</taxon>
    </lineage>
</organism>
<comment type="subcellular location">
    <subcellularLocation>
        <location evidence="1">Nucleus</location>
    </subcellularLocation>
</comment>
<feature type="region of interest" description="Disordered" evidence="7">
    <location>
        <begin position="20"/>
        <end position="78"/>
    </location>
</feature>
<dbReference type="PANTHER" id="PTHR12198">
    <property type="entry name" value="HOMEOBOX PROTEIN PROSPERO/PROX-1/CEH-26"/>
    <property type="match status" value="1"/>
</dbReference>
<dbReference type="GO" id="GO:0070309">
    <property type="term" value="P:lens fiber cell morphogenesis"/>
    <property type="evidence" value="ECO:0007669"/>
    <property type="project" value="UniProtKB-ARBA"/>
</dbReference>
<dbReference type="GO" id="GO:0000978">
    <property type="term" value="F:RNA polymerase II cis-regulatory region sequence-specific DNA binding"/>
    <property type="evidence" value="ECO:0007669"/>
    <property type="project" value="TreeGrafter"/>
</dbReference>
<proteinExistence type="predicted"/>
<evidence type="ECO:0000256" key="7">
    <source>
        <dbReference type="SAM" id="MobiDB-lite"/>
    </source>
</evidence>
<dbReference type="GO" id="GO:0000981">
    <property type="term" value="F:DNA-binding transcription factor activity, RNA polymerase II-specific"/>
    <property type="evidence" value="ECO:0007669"/>
    <property type="project" value="TreeGrafter"/>
</dbReference>
<feature type="compositionally biased region" description="Low complexity" evidence="7">
    <location>
        <begin position="59"/>
        <end position="75"/>
    </location>
</feature>
<keyword evidence="3" id="KW-0238">DNA-binding</keyword>
<dbReference type="GO" id="GO:0048598">
    <property type="term" value="P:embryonic morphogenesis"/>
    <property type="evidence" value="ECO:0007669"/>
    <property type="project" value="UniProtKB-ARBA"/>
</dbReference>
<gene>
    <name evidence="9" type="primary">Prox1_0</name>
    <name evidence="9" type="ORF">PHANIT_R11946</name>
</gene>
<dbReference type="GO" id="GO:0048646">
    <property type="term" value="P:anatomical structure formation involved in morphogenesis"/>
    <property type="evidence" value="ECO:0007669"/>
    <property type="project" value="UniProtKB-ARBA"/>
</dbReference>
<dbReference type="Gene3D" id="1.10.10.500">
    <property type="entry name" value="Homeo-prospero domain"/>
    <property type="match status" value="1"/>
</dbReference>
<feature type="compositionally biased region" description="Basic and acidic residues" evidence="7">
    <location>
        <begin position="38"/>
        <end position="54"/>
    </location>
</feature>
<keyword evidence="5" id="KW-0804">Transcription</keyword>
<dbReference type="GO" id="GO:0005737">
    <property type="term" value="C:cytoplasm"/>
    <property type="evidence" value="ECO:0007669"/>
    <property type="project" value="UniProtKB-ARBA"/>
</dbReference>
<sequence>EQLCDQHVRAKRARVESIIQGMSLPPTPQAFDTSPEAAFRHERERGGEVPQESKRKPRVPQQGVGAAGQAAPTGASSHAQGCQQLKEQLCFLEQQLRWLQEKFYQVCDSDDAAQTQEDSEKVQPLPGKPEDRLNKDSATATSNPRKVPLRRSVLEVCGLEEAEDRGDTGGLPLAVRVLSQALKHELAVVTSQVVDSVLKTVWPKADSHIQKQPHSLPMLGPDARREYSAGGKCRKPLAKPCPMDAPGSLSSPQAEVLPGASGKSPGSYAGSFSSKGVRKSSRVPSVDYSLGSATPVQHSQLLSKLLGYGQHGLWGSDSRESPSALERACPEPLNSHWGTVKLRSSLVRQQQRHPLPLSPASMESLALLPAGRDGHRVVPRDTPSSGFAVCSLSLTPRQMQEALTPGHLKKAKLMFFFTRYPSSTLLKTYFLDVQFSRCITSQLIKWFSNFREFYYIQVEKFARQALLEGVVDACTLQVSRDSELFRALNMHYNKGNDFEVPGRFLEVASLTLQEFFSAVRAGKDADPSWKKPIYKIISKLDSDIPEGFKAAGCSQELLHS</sequence>
<dbReference type="GO" id="GO:0035295">
    <property type="term" value="P:tube development"/>
    <property type="evidence" value="ECO:0007669"/>
    <property type="project" value="UniProtKB-ARBA"/>
</dbReference>
<accession>A0A7L1U0Q9</accession>
<keyword evidence="2" id="KW-0805">Transcription regulation</keyword>
<keyword evidence="6" id="KW-0539">Nucleus</keyword>
<dbReference type="FunFam" id="1.10.10.500:FF:000001">
    <property type="entry name" value="Prospero homeobox protein 1"/>
    <property type="match status" value="1"/>
</dbReference>
<feature type="non-terminal residue" evidence="9">
    <location>
        <position position="560"/>
    </location>
</feature>
<evidence type="ECO:0000256" key="4">
    <source>
        <dbReference type="ARBA" id="ARBA00023155"/>
    </source>
</evidence>
<dbReference type="GO" id="GO:0031016">
    <property type="term" value="P:pancreas development"/>
    <property type="evidence" value="ECO:0007669"/>
    <property type="project" value="UniProtKB-ARBA"/>
</dbReference>
<dbReference type="GO" id="GO:0070365">
    <property type="term" value="P:hepatocyte differentiation"/>
    <property type="evidence" value="ECO:0007669"/>
    <property type="project" value="UniProtKB-ARBA"/>
</dbReference>
<evidence type="ECO:0000256" key="6">
    <source>
        <dbReference type="ARBA" id="ARBA00023242"/>
    </source>
</evidence>
<evidence type="ECO:0000256" key="2">
    <source>
        <dbReference type="ARBA" id="ARBA00023015"/>
    </source>
</evidence>
<name>A0A7L1U0Q9_PHANI</name>
<dbReference type="AlphaFoldDB" id="A0A7L1U0Q9"/>
<evidence type="ECO:0000313" key="9">
    <source>
        <dbReference type="EMBL" id="NXO65794.1"/>
    </source>
</evidence>
<dbReference type="GO" id="GO:0005634">
    <property type="term" value="C:nucleus"/>
    <property type="evidence" value="ECO:0007669"/>
    <property type="project" value="UniProtKB-SubCell"/>
</dbReference>
<protein>
    <submittedName>
        <fullName evidence="9">PROX1 protein</fullName>
    </submittedName>
</protein>
<dbReference type="InterPro" id="IPR009057">
    <property type="entry name" value="Homeodomain-like_sf"/>
</dbReference>
<evidence type="ECO:0000256" key="5">
    <source>
        <dbReference type="ARBA" id="ARBA00023163"/>
    </source>
</evidence>
<dbReference type="GO" id="GO:0060042">
    <property type="term" value="P:retina morphogenesis in camera-type eye"/>
    <property type="evidence" value="ECO:0007669"/>
    <property type="project" value="UniProtKB-ARBA"/>
</dbReference>
<dbReference type="EMBL" id="VXBQ01006235">
    <property type="protein sequence ID" value="NXO65794.1"/>
    <property type="molecule type" value="Genomic_DNA"/>
</dbReference>
<evidence type="ECO:0000256" key="3">
    <source>
        <dbReference type="ARBA" id="ARBA00023125"/>
    </source>
</evidence>
<dbReference type="PANTHER" id="PTHR12198:SF5">
    <property type="entry name" value="PROSPERO HOMEOBOX PROTEIN 2"/>
    <property type="match status" value="1"/>
</dbReference>
<feature type="domain" description="Prospero" evidence="8">
    <location>
        <begin position="400"/>
        <end position="558"/>
    </location>
</feature>
<dbReference type="InterPro" id="IPR037131">
    <property type="entry name" value="Homeo_prospero_dom_sf"/>
</dbReference>
<dbReference type="GO" id="GO:0001945">
    <property type="term" value="P:lymph vessel development"/>
    <property type="evidence" value="ECO:0007669"/>
    <property type="project" value="UniProtKB-ARBA"/>
</dbReference>
<evidence type="ECO:0000256" key="1">
    <source>
        <dbReference type="ARBA" id="ARBA00004123"/>
    </source>
</evidence>
<dbReference type="Pfam" id="PF05044">
    <property type="entry name" value="HPD"/>
    <property type="match status" value="1"/>
</dbReference>
<comment type="caution">
    <text evidence="9">The sequence shown here is derived from an EMBL/GenBank/DDBJ whole genome shotgun (WGS) entry which is preliminary data.</text>
</comment>
<dbReference type="InterPro" id="IPR039350">
    <property type="entry name" value="Prospero_homeodomain"/>
</dbReference>
<keyword evidence="10" id="KW-1185">Reference proteome</keyword>
<dbReference type="SUPFAM" id="SSF46689">
    <property type="entry name" value="Homeodomain-like"/>
    <property type="match status" value="1"/>
</dbReference>
<reference evidence="9 10" key="1">
    <citation type="submission" date="2019-09" db="EMBL/GenBank/DDBJ databases">
        <title>Bird 10,000 Genomes (B10K) Project - Family phase.</title>
        <authorList>
            <person name="Zhang G."/>
        </authorList>
    </citation>
    <scope>NUCLEOTIDE SEQUENCE [LARGE SCALE GENOMIC DNA]</scope>
    <source>
        <strain evidence="9">B10K-DU-002-32</strain>
        <tissue evidence="9">Muscle</tissue>
    </source>
</reference>
<evidence type="ECO:0000259" key="8">
    <source>
        <dbReference type="PROSITE" id="PS51818"/>
    </source>
</evidence>
<evidence type="ECO:0000313" key="10">
    <source>
        <dbReference type="Proteomes" id="UP000579685"/>
    </source>
</evidence>
<dbReference type="PROSITE" id="PS51818">
    <property type="entry name" value="HOMEO_PROSPERO"/>
    <property type="match status" value="1"/>
</dbReference>
<keyword evidence="4" id="KW-0371">Homeobox</keyword>
<feature type="region of interest" description="Disordered" evidence="7">
    <location>
        <begin position="225"/>
        <end position="279"/>
    </location>
</feature>
<dbReference type="GO" id="GO:0007417">
    <property type="term" value="P:central nervous system development"/>
    <property type="evidence" value="ECO:0007669"/>
    <property type="project" value="UniProtKB-ARBA"/>
</dbReference>